<accession>M5U843</accession>
<dbReference type="AlphaFoldDB" id="M5U843"/>
<evidence type="ECO:0000313" key="8">
    <source>
        <dbReference type="EMBL" id="EMI57615.1"/>
    </source>
</evidence>
<evidence type="ECO:0000256" key="5">
    <source>
        <dbReference type="SAM" id="MobiDB-lite"/>
    </source>
</evidence>
<sequence length="442" mass="45801">MTAPAAHHPEASSPPEASAPTTSWGSPLVISMWLLIVVAVVMGPLDISSGAPKMTVGLDSTVACKLLVAGLASMLGLYAVLTSTATRQTLMTLPSVAIITILLLAGLATPIAISSTSLPTTLINFGYLMFTVTALLTLKLRGVGLALLAGVTVTCSIALSLWFFVPSYGVFPELLEGGLIVKRLSGTAHPNAVGRAMMLGLILTLYFYRTDVLPALPTGVLVGMFTLAAYLTLSRTAMVAGAAGVVILYLDVIFSRAGILAMSFAVVLGICGVTTIYMQGDEDRFIDKILTKFSKSGNAEEITSGTGRSEIWAKAASLIGNRPIIGHGFNAAPTLMIDHSQATHNAVLQATLAAGIIGGVLMFGLMAWNVYLVTSSNALLIRALAALIVIASLAEDAVLETFPGPLTIAFFVCSVYPVMVTAPNSQPGTESRSIAGLAGDAA</sequence>
<dbReference type="PATRIC" id="fig|1263870.3.peg.1048"/>
<name>M5U843_9BACT</name>
<feature type="transmembrane region" description="Helical" evidence="6">
    <location>
        <begin position="93"/>
        <end position="113"/>
    </location>
</feature>
<feature type="region of interest" description="Disordered" evidence="5">
    <location>
        <begin position="1"/>
        <end position="20"/>
    </location>
</feature>
<feature type="transmembrane region" description="Helical" evidence="6">
    <location>
        <begin position="120"/>
        <end position="138"/>
    </location>
</feature>
<dbReference type="Pfam" id="PF04932">
    <property type="entry name" value="Wzy_C"/>
    <property type="match status" value="1"/>
</dbReference>
<proteinExistence type="predicted"/>
<organism evidence="8 9">
    <name type="scientific">Rhodopirellula sallentina SM41</name>
    <dbReference type="NCBI Taxonomy" id="1263870"/>
    <lineage>
        <taxon>Bacteria</taxon>
        <taxon>Pseudomonadati</taxon>
        <taxon>Planctomycetota</taxon>
        <taxon>Planctomycetia</taxon>
        <taxon>Pirellulales</taxon>
        <taxon>Pirellulaceae</taxon>
        <taxon>Rhodopirellula</taxon>
    </lineage>
</organism>
<evidence type="ECO:0000256" key="6">
    <source>
        <dbReference type="SAM" id="Phobius"/>
    </source>
</evidence>
<evidence type="ECO:0000313" key="9">
    <source>
        <dbReference type="Proteomes" id="UP000011885"/>
    </source>
</evidence>
<keyword evidence="9" id="KW-1185">Reference proteome</keyword>
<keyword evidence="3 6" id="KW-1133">Transmembrane helix</keyword>
<protein>
    <submittedName>
        <fullName evidence="8">Cap5J protein-transmembrane protein</fullName>
    </submittedName>
</protein>
<dbReference type="InterPro" id="IPR051533">
    <property type="entry name" value="WaaL-like"/>
</dbReference>
<feature type="transmembrane region" description="Helical" evidence="6">
    <location>
        <begin position="257"/>
        <end position="278"/>
    </location>
</feature>
<keyword evidence="2 6" id="KW-0812">Transmembrane</keyword>
<feature type="transmembrane region" description="Helical" evidence="6">
    <location>
        <begin position="144"/>
        <end position="171"/>
    </location>
</feature>
<gene>
    <name evidence="8" type="ORF">RSSM_00961</name>
</gene>
<feature type="transmembrane region" description="Helical" evidence="6">
    <location>
        <begin position="228"/>
        <end position="250"/>
    </location>
</feature>
<comment type="subcellular location">
    <subcellularLocation>
        <location evidence="1">Membrane</location>
        <topology evidence="1">Multi-pass membrane protein</topology>
    </subcellularLocation>
</comment>
<evidence type="ECO:0000256" key="4">
    <source>
        <dbReference type="ARBA" id="ARBA00023136"/>
    </source>
</evidence>
<evidence type="ECO:0000256" key="3">
    <source>
        <dbReference type="ARBA" id="ARBA00022989"/>
    </source>
</evidence>
<dbReference type="Proteomes" id="UP000011885">
    <property type="component" value="Unassembled WGS sequence"/>
</dbReference>
<feature type="domain" description="O-antigen ligase-related" evidence="7">
    <location>
        <begin position="224"/>
        <end position="362"/>
    </location>
</feature>
<reference evidence="8 9" key="1">
    <citation type="journal article" date="2013" name="Mar. Genomics">
        <title>Expression of sulfatases in Rhodopirellula baltica and the diversity of sulfatases in the genus Rhodopirellula.</title>
        <authorList>
            <person name="Wegner C.E."/>
            <person name="Richter-Heitmann T."/>
            <person name="Klindworth A."/>
            <person name="Klockow C."/>
            <person name="Richter M."/>
            <person name="Achstetter T."/>
            <person name="Glockner F.O."/>
            <person name="Harder J."/>
        </authorList>
    </citation>
    <scope>NUCLEOTIDE SEQUENCE [LARGE SCALE GENOMIC DNA]</scope>
    <source>
        <strain evidence="8 9">SM41</strain>
    </source>
</reference>
<feature type="transmembrane region" description="Helical" evidence="6">
    <location>
        <begin position="346"/>
        <end position="372"/>
    </location>
</feature>
<feature type="transmembrane region" description="Helical" evidence="6">
    <location>
        <begin position="24"/>
        <end position="42"/>
    </location>
</feature>
<dbReference type="InterPro" id="IPR007016">
    <property type="entry name" value="O-antigen_ligase-rel_domated"/>
</dbReference>
<dbReference type="GO" id="GO:0016020">
    <property type="term" value="C:membrane"/>
    <property type="evidence" value="ECO:0007669"/>
    <property type="project" value="UniProtKB-SubCell"/>
</dbReference>
<feature type="transmembrane region" description="Helical" evidence="6">
    <location>
        <begin position="62"/>
        <end position="81"/>
    </location>
</feature>
<dbReference type="PANTHER" id="PTHR37422:SF13">
    <property type="entry name" value="LIPOPOLYSACCHARIDE BIOSYNTHESIS PROTEIN PA4999-RELATED"/>
    <property type="match status" value="1"/>
</dbReference>
<evidence type="ECO:0000256" key="1">
    <source>
        <dbReference type="ARBA" id="ARBA00004141"/>
    </source>
</evidence>
<dbReference type="EMBL" id="ANOH01000077">
    <property type="protein sequence ID" value="EMI57615.1"/>
    <property type="molecule type" value="Genomic_DNA"/>
</dbReference>
<evidence type="ECO:0000256" key="2">
    <source>
        <dbReference type="ARBA" id="ARBA00022692"/>
    </source>
</evidence>
<dbReference type="PANTHER" id="PTHR37422">
    <property type="entry name" value="TEICHURONIC ACID BIOSYNTHESIS PROTEIN TUAE"/>
    <property type="match status" value="1"/>
</dbReference>
<dbReference type="RefSeq" id="WP_008674939.1">
    <property type="nucleotide sequence ID" value="NZ_ANOH01000077.1"/>
</dbReference>
<keyword evidence="4 6" id="KW-0472">Membrane</keyword>
<evidence type="ECO:0000259" key="7">
    <source>
        <dbReference type="Pfam" id="PF04932"/>
    </source>
</evidence>
<comment type="caution">
    <text evidence="8">The sequence shown here is derived from an EMBL/GenBank/DDBJ whole genome shotgun (WGS) entry which is preliminary data.</text>
</comment>